<dbReference type="OrthoDB" id="6428749at2759"/>
<dbReference type="PANTHER" id="PTHR37534">
    <property type="entry name" value="TRANSCRIPTIONAL ACTIVATOR PROTEIN UGA3"/>
    <property type="match status" value="1"/>
</dbReference>
<dbReference type="CDD" id="cd00067">
    <property type="entry name" value="GAL4"/>
    <property type="match status" value="1"/>
</dbReference>
<dbReference type="HOGENOM" id="CLU_645755_0_0_1"/>
<dbReference type="EMBL" id="GL996514">
    <property type="protein sequence ID" value="EGV65572.1"/>
    <property type="molecule type" value="Genomic_DNA"/>
</dbReference>
<gene>
    <name evidence="4" type="ORF">CANTEDRAFT_113204</name>
</gene>
<dbReference type="GO" id="GO:0000981">
    <property type="term" value="F:DNA-binding transcription factor activity, RNA polymerase II-specific"/>
    <property type="evidence" value="ECO:0007669"/>
    <property type="project" value="InterPro"/>
</dbReference>
<organism evidence="5">
    <name type="scientific">Candida tenuis (strain ATCC 10573 / BCRC 21748 / CBS 615 / JCM 9827 / NBRC 10315 / NRRL Y-1498 / VKM Y-70)</name>
    <name type="common">Yeast</name>
    <name type="synonym">Yamadazyma tenuis</name>
    <dbReference type="NCBI Taxonomy" id="590646"/>
    <lineage>
        <taxon>Eukaryota</taxon>
        <taxon>Fungi</taxon>
        <taxon>Dikarya</taxon>
        <taxon>Ascomycota</taxon>
        <taxon>Saccharomycotina</taxon>
        <taxon>Pichiomycetes</taxon>
        <taxon>Debaryomycetaceae</taxon>
        <taxon>Yamadazyma</taxon>
    </lineage>
</organism>
<dbReference type="SUPFAM" id="SSF57701">
    <property type="entry name" value="Zn2/Cys6 DNA-binding domain"/>
    <property type="match status" value="1"/>
</dbReference>
<dbReference type="PROSITE" id="PS00463">
    <property type="entry name" value="ZN2_CY6_FUNGAL_1"/>
    <property type="match status" value="1"/>
</dbReference>
<dbReference type="Pfam" id="PF11951">
    <property type="entry name" value="Fungal_trans_2"/>
    <property type="match status" value="1"/>
</dbReference>
<dbReference type="PROSITE" id="PS50048">
    <property type="entry name" value="ZN2_CY6_FUNGAL_2"/>
    <property type="match status" value="1"/>
</dbReference>
<protein>
    <recommendedName>
        <fullName evidence="3">Zn(2)-C6 fungal-type domain-containing protein</fullName>
    </recommendedName>
</protein>
<sequence length="457" mass="52945">MPKISRTKDGCFGCRQRRKKCDLQRPKCKFCSKYNKECQYPTYPKQTLRSFLSGNHQPYNLEHNQVILKDYIDFNTLSEEYIDELCLKVFREHFFATLVQPAWVKANLSAMIEADNACACHKQVTICVGSAYLSKINPQFTEIARRKYVDMLTSIKVAEERQELKWDEGFTFSIVQLLLVRDSIEGTKNHNQTISHILMAYTIVCKILQTSKEVQRYERALLESFVYHYSFNYVFLDLKIPCPNEVFSLVKDALQPEFWSSTSVILGCIDGFALVAKASHLLLVSLQGFNEEVVQEAEGLIKEIDDYDYEHLKWRMSVNHSSSSPYYPRDIEESLVFSKVLSSSAKLMLLKVYDNKTKAEDPKIQEIVGFIIHCMTTMEQSKQFSLSLLLWPSMVCGFCCTKAEDRGFLSRVMQKEALSSDFNTLPVSFLRKCWQDELGIDAMYLWIKENQYDSDVL</sequence>
<dbReference type="InterPro" id="IPR036864">
    <property type="entry name" value="Zn2-C6_fun-type_DNA-bd_sf"/>
</dbReference>
<name>G3B0Q1_CANTC</name>
<evidence type="ECO:0000256" key="2">
    <source>
        <dbReference type="ARBA" id="ARBA00023242"/>
    </source>
</evidence>
<dbReference type="InterPro" id="IPR021858">
    <property type="entry name" value="Fun_TF"/>
</dbReference>
<dbReference type="STRING" id="590646.G3B0Q1"/>
<dbReference type="Pfam" id="PF00172">
    <property type="entry name" value="Zn_clus"/>
    <property type="match status" value="1"/>
</dbReference>
<accession>G3B0Q1</accession>
<keyword evidence="2" id="KW-0539">Nucleus</keyword>
<evidence type="ECO:0000256" key="1">
    <source>
        <dbReference type="ARBA" id="ARBA00004123"/>
    </source>
</evidence>
<dbReference type="Proteomes" id="UP000000707">
    <property type="component" value="Unassembled WGS sequence"/>
</dbReference>
<dbReference type="Gene3D" id="4.10.240.10">
    <property type="entry name" value="Zn(2)-C6 fungal-type DNA-binding domain"/>
    <property type="match status" value="1"/>
</dbReference>
<dbReference type="AlphaFoldDB" id="G3B0Q1"/>
<feature type="domain" description="Zn(2)-C6 fungal-type" evidence="3">
    <location>
        <begin position="10"/>
        <end position="40"/>
    </location>
</feature>
<dbReference type="GO" id="GO:0005634">
    <property type="term" value="C:nucleus"/>
    <property type="evidence" value="ECO:0007669"/>
    <property type="project" value="UniProtKB-SubCell"/>
</dbReference>
<comment type="subcellular location">
    <subcellularLocation>
        <location evidence="1">Nucleus</location>
    </subcellularLocation>
</comment>
<evidence type="ECO:0000259" key="3">
    <source>
        <dbReference type="PROSITE" id="PS50048"/>
    </source>
</evidence>
<evidence type="ECO:0000313" key="4">
    <source>
        <dbReference type="EMBL" id="EGV65573.1"/>
    </source>
</evidence>
<evidence type="ECO:0000313" key="5">
    <source>
        <dbReference type="Proteomes" id="UP000000707"/>
    </source>
</evidence>
<dbReference type="GO" id="GO:0008270">
    <property type="term" value="F:zinc ion binding"/>
    <property type="evidence" value="ECO:0007669"/>
    <property type="project" value="InterPro"/>
</dbReference>
<dbReference type="InterPro" id="IPR001138">
    <property type="entry name" value="Zn2Cys6_DnaBD"/>
</dbReference>
<dbReference type="SMART" id="SM00066">
    <property type="entry name" value="GAL4"/>
    <property type="match status" value="1"/>
</dbReference>
<dbReference type="PANTHER" id="PTHR37534:SF46">
    <property type="entry name" value="ZN(II)2CYS6 TRANSCRIPTION FACTOR (EUROFUNG)"/>
    <property type="match status" value="1"/>
</dbReference>
<proteinExistence type="predicted"/>
<dbReference type="eggNOG" id="ENOG502SD6I">
    <property type="taxonomic scope" value="Eukaryota"/>
</dbReference>
<dbReference type="EMBL" id="GL996514">
    <property type="protein sequence ID" value="EGV65573.1"/>
    <property type="molecule type" value="Genomic_DNA"/>
</dbReference>
<reference evidence="4 5" key="1">
    <citation type="journal article" date="2011" name="Proc. Natl. Acad. Sci. U.S.A.">
        <title>Comparative genomics of xylose-fermenting fungi for enhanced biofuel production.</title>
        <authorList>
            <person name="Wohlbach D.J."/>
            <person name="Kuo A."/>
            <person name="Sato T.K."/>
            <person name="Potts K.M."/>
            <person name="Salamov A.A."/>
            <person name="LaButti K.M."/>
            <person name="Sun H."/>
            <person name="Clum A."/>
            <person name="Pangilinan J.L."/>
            <person name="Lindquist E.A."/>
            <person name="Lucas S."/>
            <person name="Lapidus A."/>
            <person name="Jin M."/>
            <person name="Gunawan C."/>
            <person name="Balan V."/>
            <person name="Dale B.E."/>
            <person name="Jeffries T.W."/>
            <person name="Zinkel R."/>
            <person name="Barry K.W."/>
            <person name="Grigoriev I.V."/>
            <person name="Gasch A.P."/>
        </authorList>
    </citation>
    <scope>NUCLEOTIDE SEQUENCE [LARGE SCALE GENOMIC DNA]</scope>
    <source>
        <strain evidence="4">ATCC 10573</strain>
        <strain evidence="5">ATCC 10573 / BCRC 21748 / CBS 615 / JCM 9827 / NBRC 10315 / NRRL Y-1498 / VKM Y-70</strain>
    </source>
</reference>
<keyword evidence="5" id="KW-1185">Reference proteome</keyword>